<dbReference type="OrthoDB" id="1862401at2759"/>
<sequence length="194" mass="20931">MATTHIERLTPLDHLMPRAYDGLVSLSKQLLWLPGRIFLTTRAREDGPVLRYDDDAVPTLQDKGVINTSYASAVEGVMPPSAVPADVMPVPVMVGEATFNSGVPIFGASVFQFADKQHMRLFVSIHQNVVDATGFAQVVNLWVQNLSGAEPSGEKLGLDRFTRLSKVLSEDMSAVSTQSTAEIFAGHPGHSSAP</sequence>
<evidence type="ECO:0000313" key="2">
    <source>
        <dbReference type="Proteomes" id="UP001140502"/>
    </source>
</evidence>
<keyword evidence="2" id="KW-1185">Reference proteome</keyword>
<reference evidence="1" key="1">
    <citation type="submission" date="2022-10" db="EMBL/GenBank/DDBJ databases">
        <title>Tapping the CABI collections for fungal endophytes: first genome assemblies for Collariella, Neodidymelliopsis, Ascochyta clinopodiicola, Didymella pomorum, Didymosphaeria variabile, Neocosmospora piperis and Neocucurbitaria cava.</title>
        <authorList>
            <person name="Hill R."/>
        </authorList>
    </citation>
    <scope>NUCLEOTIDE SEQUENCE</scope>
    <source>
        <strain evidence="1">IMI 366586</strain>
    </source>
</reference>
<comment type="caution">
    <text evidence="1">The sequence shown here is derived from an EMBL/GenBank/DDBJ whole genome shotgun (WGS) entry which is preliminary data.</text>
</comment>
<gene>
    <name evidence="1" type="ORF">N0V84_009116</name>
</gene>
<evidence type="ECO:0000313" key="1">
    <source>
        <dbReference type="EMBL" id="KAJ4314009.1"/>
    </source>
</evidence>
<name>A0A9W9BIR3_9HYPO</name>
<accession>A0A9W9BIR3</accession>
<dbReference type="Gene3D" id="3.30.559.10">
    <property type="entry name" value="Chloramphenicol acetyltransferase-like domain"/>
    <property type="match status" value="1"/>
</dbReference>
<organism evidence="1 2">
    <name type="scientific">Fusarium piperis</name>
    <dbReference type="NCBI Taxonomy" id="1435070"/>
    <lineage>
        <taxon>Eukaryota</taxon>
        <taxon>Fungi</taxon>
        <taxon>Dikarya</taxon>
        <taxon>Ascomycota</taxon>
        <taxon>Pezizomycotina</taxon>
        <taxon>Sordariomycetes</taxon>
        <taxon>Hypocreomycetidae</taxon>
        <taxon>Hypocreales</taxon>
        <taxon>Nectriaceae</taxon>
        <taxon>Fusarium</taxon>
        <taxon>Fusarium solani species complex</taxon>
    </lineage>
</organism>
<dbReference type="AlphaFoldDB" id="A0A9W9BIR3"/>
<dbReference type="EMBL" id="JAPEUR010000242">
    <property type="protein sequence ID" value="KAJ4314009.1"/>
    <property type="molecule type" value="Genomic_DNA"/>
</dbReference>
<dbReference type="InterPro" id="IPR023213">
    <property type="entry name" value="CAT-like_dom_sf"/>
</dbReference>
<proteinExistence type="predicted"/>
<dbReference type="Proteomes" id="UP001140502">
    <property type="component" value="Unassembled WGS sequence"/>
</dbReference>
<protein>
    <submittedName>
        <fullName evidence="1">Uncharacterized protein</fullName>
    </submittedName>
</protein>